<protein>
    <submittedName>
        <fullName evidence="1">Uncharacterized protein</fullName>
    </submittedName>
</protein>
<name>A0ABR3WH25_9PEZI</name>
<proteinExistence type="predicted"/>
<comment type="caution">
    <text evidence="1">The sequence shown here is derived from an EMBL/GenBank/DDBJ whole genome shotgun (WGS) entry which is preliminary data.</text>
</comment>
<evidence type="ECO:0000313" key="1">
    <source>
        <dbReference type="EMBL" id="KAL1861678.1"/>
    </source>
</evidence>
<organism evidence="1 2">
    <name type="scientific">Phialemonium thermophilum</name>
    <dbReference type="NCBI Taxonomy" id="223376"/>
    <lineage>
        <taxon>Eukaryota</taxon>
        <taxon>Fungi</taxon>
        <taxon>Dikarya</taxon>
        <taxon>Ascomycota</taxon>
        <taxon>Pezizomycotina</taxon>
        <taxon>Sordariomycetes</taxon>
        <taxon>Sordariomycetidae</taxon>
        <taxon>Cephalothecales</taxon>
        <taxon>Cephalothecaceae</taxon>
        <taxon>Phialemonium</taxon>
    </lineage>
</organism>
<dbReference type="Proteomes" id="UP001586593">
    <property type="component" value="Unassembled WGS sequence"/>
</dbReference>
<gene>
    <name evidence="1" type="ORF">VTK73DRAFT_6974</name>
</gene>
<accession>A0ABR3WH25</accession>
<dbReference type="EMBL" id="JAZHXJ010000412">
    <property type="protein sequence ID" value="KAL1861678.1"/>
    <property type="molecule type" value="Genomic_DNA"/>
</dbReference>
<sequence>MHSHGVGGWPHVGWRGVFGGGGSGRLGNDKGKRRSGLGGTLLERSQESWTCVPTPQGLAVSSGRYATLLSVGQVRRPDPKADQLWRRRKEGAWWRRDDWRWEAVNQIPAGWPAACSEEGGARWSGSYTTLQQVDPDTPLWLLPRNESGAVQSMLSESCGSAPYPFLFTPTVLWAAVL</sequence>
<keyword evidence="2" id="KW-1185">Reference proteome</keyword>
<evidence type="ECO:0000313" key="2">
    <source>
        <dbReference type="Proteomes" id="UP001586593"/>
    </source>
</evidence>
<reference evidence="1 2" key="1">
    <citation type="journal article" date="2024" name="Commun. Biol.">
        <title>Comparative genomic analysis of thermophilic fungi reveals convergent evolutionary adaptations and gene losses.</title>
        <authorList>
            <person name="Steindorff A.S."/>
            <person name="Aguilar-Pontes M.V."/>
            <person name="Robinson A.J."/>
            <person name="Andreopoulos B."/>
            <person name="LaButti K."/>
            <person name="Kuo A."/>
            <person name="Mondo S."/>
            <person name="Riley R."/>
            <person name="Otillar R."/>
            <person name="Haridas S."/>
            <person name="Lipzen A."/>
            <person name="Grimwood J."/>
            <person name="Schmutz J."/>
            <person name="Clum A."/>
            <person name="Reid I.D."/>
            <person name="Moisan M.C."/>
            <person name="Butler G."/>
            <person name="Nguyen T.T.M."/>
            <person name="Dewar K."/>
            <person name="Conant G."/>
            <person name="Drula E."/>
            <person name="Henrissat B."/>
            <person name="Hansel C."/>
            <person name="Singer S."/>
            <person name="Hutchinson M.I."/>
            <person name="de Vries R.P."/>
            <person name="Natvig D.O."/>
            <person name="Powell A.J."/>
            <person name="Tsang A."/>
            <person name="Grigoriev I.V."/>
        </authorList>
    </citation>
    <scope>NUCLEOTIDE SEQUENCE [LARGE SCALE GENOMIC DNA]</scope>
    <source>
        <strain evidence="1 2">ATCC 24622</strain>
    </source>
</reference>